<dbReference type="EMBL" id="JBHRYJ010000005">
    <property type="protein sequence ID" value="MFC3677791.1"/>
    <property type="molecule type" value="Genomic_DNA"/>
</dbReference>
<keyword evidence="2 4" id="KW-0012">Acyltransferase</keyword>
<accession>A0ABV7VMM2</accession>
<evidence type="ECO:0000256" key="2">
    <source>
        <dbReference type="ARBA" id="ARBA00023315"/>
    </source>
</evidence>
<proteinExistence type="predicted"/>
<dbReference type="Gene3D" id="3.40.630.30">
    <property type="match status" value="1"/>
</dbReference>
<evidence type="ECO:0000259" key="3">
    <source>
        <dbReference type="PROSITE" id="PS51186"/>
    </source>
</evidence>
<feature type="domain" description="N-acetyltransferase" evidence="3">
    <location>
        <begin position="7"/>
        <end position="157"/>
    </location>
</feature>
<dbReference type="SUPFAM" id="SSF55729">
    <property type="entry name" value="Acyl-CoA N-acyltransferases (Nat)"/>
    <property type="match status" value="1"/>
</dbReference>
<comment type="caution">
    <text evidence="4">The sequence shown here is derived from an EMBL/GenBank/DDBJ whole genome shotgun (WGS) entry which is preliminary data.</text>
</comment>
<protein>
    <submittedName>
        <fullName evidence="4">GNAT family N-acetyltransferase</fullName>
        <ecNumber evidence="4">2.3.-.-</ecNumber>
    </submittedName>
</protein>
<evidence type="ECO:0000256" key="1">
    <source>
        <dbReference type="ARBA" id="ARBA00022679"/>
    </source>
</evidence>
<organism evidence="4 5">
    <name type="scientific">Ferrovibrio xuzhouensis</name>
    <dbReference type="NCBI Taxonomy" id="1576914"/>
    <lineage>
        <taxon>Bacteria</taxon>
        <taxon>Pseudomonadati</taxon>
        <taxon>Pseudomonadota</taxon>
        <taxon>Alphaproteobacteria</taxon>
        <taxon>Rhodospirillales</taxon>
        <taxon>Rhodospirillaceae</taxon>
        <taxon>Ferrovibrio</taxon>
    </lineage>
</organism>
<dbReference type="RefSeq" id="WP_379729388.1">
    <property type="nucleotide sequence ID" value="NZ_JBHRYJ010000005.1"/>
</dbReference>
<sequence length="176" mass="19158">MIEQPTYRIRAARPAEADILRAIESAAGQAFVAVGYGDIAEQEDTTVPALRAAAVAGRLLVIIDAADHPAGFILCRDLDGDLHVQELDVHPDHAGRRLGARLLDAAGDIARTRGLPALSLTTFRSVPWNAPYYARLGFREMLPGEYGPDLRMELARQQAAGFPMADRVAMRRELVS</sequence>
<evidence type="ECO:0000313" key="5">
    <source>
        <dbReference type="Proteomes" id="UP001595711"/>
    </source>
</evidence>
<dbReference type="InterPro" id="IPR050832">
    <property type="entry name" value="Bact_Acetyltransf"/>
</dbReference>
<keyword evidence="1 4" id="KW-0808">Transferase</keyword>
<evidence type="ECO:0000313" key="4">
    <source>
        <dbReference type="EMBL" id="MFC3677791.1"/>
    </source>
</evidence>
<dbReference type="PANTHER" id="PTHR43877">
    <property type="entry name" value="AMINOALKYLPHOSPHONATE N-ACETYLTRANSFERASE-RELATED-RELATED"/>
    <property type="match status" value="1"/>
</dbReference>
<dbReference type="EC" id="2.3.-.-" evidence="4"/>
<keyword evidence="5" id="KW-1185">Reference proteome</keyword>
<dbReference type="Proteomes" id="UP001595711">
    <property type="component" value="Unassembled WGS sequence"/>
</dbReference>
<dbReference type="PROSITE" id="PS51186">
    <property type="entry name" value="GNAT"/>
    <property type="match status" value="1"/>
</dbReference>
<dbReference type="InterPro" id="IPR000182">
    <property type="entry name" value="GNAT_dom"/>
</dbReference>
<gene>
    <name evidence="4" type="ORF">ACFOOQ_19720</name>
</gene>
<dbReference type="InterPro" id="IPR016181">
    <property type="entry name" value="Acyl_CoA_acyltransferase"/>
</dbReference>
<dbReference type="Pfam" id="PF00583">
    <property type="entry name" value="Acetyltransf_1"/>
    <property type="match status" value="1"/>
</dbReference>
<reference evidence="5" key="1">
    <citation type="journal article" date="2019" name="Int. J. Syst. Evol. Microbiol.">
        <title>The Global Catalogue of Microorganisms (GCM) 10K type strain sequencing project: providing services to taxonomists for standard genome sequencing and annotation.</title>
        <authorList>
            <consortium name="The Broad Institute Genomics Platform"/>
            <consortium name="The Broad Institute Genome Sequencing Center for Infectious Disease"/>
            <person name="Wu L."/>
            <person name="Ma J."/>
        </authorList>
    </citation>
    <scope>NUCLEOTIDE SEQUENCE [LARGE SCALE GENOMIC DNA]</scope>
    <source>
        <strain evidence="5">KCTC 42182</strain>
    </source>
</reference>
<name>A0ABV7VMM2_9PROT</name>
<dbReference type="CDD" id="cd04301">
    <property type="entry name" value="NAT_SF"/>
    <property type="match status" value="1"/>
</dbReference>
<dbReference type="GO" id="GO:0016746">
    <property type="term" value="F:acyltransferase activity"/>
    <property type="evidence" value="ECO:0007669"/>
    <property type="project" value="UniProtKB-KW"/>
</dbReference>